<proteinExistence type="predicted"/>
<sequence>MHIINMSKRKDKKSNPCKPI</sequence>
<feature type="region of interest" description="Disordered" evidence="1">
    <location>
        <begin position="1"/>
        <end position="20"/>
    </location>
</feature>
<evidence type="ECO:0000256" key="1">
    <source>
        <dbReference type="SAM" id="MobiDB-lite"/>
    </source>
</evidence>
<name>A0A0E9QHP9_ANGAN</name>
<evidence type="ECO:0000313" key="2">
    <source>
        <dbReference type="EMBL" id="JAH15623.1"/>
    </source>
</evidence>
<reference evidence="2" key="1">
    <citation type="submission" date="2014-11" db="EMBL/GenBank/DDBJ databases">
        <authorList>
            <person name="Amaro Gonzalez C."/>
        </authorList>
    </citation>
    <scope>NUCLEOTIDE SEQUENCE</scope>
</reference>
<dbReference type="AlphaFoldDB" id="A0A0E9QHP9"/>
<reference evidence="2" key="2">
    <citation type="journal article" date="2015" name="Fish Shellfish Immunol.">
        <title>Early steps in the European eel (Anguilla anguilla)-Vibrio vulnificus interaction in the gills: Role of the RtxA13 toxin.</title>
        <authorList>
            <person name="Callol A."/>
            <person name="Pajuelo D."/>
            <person name="Ebbesson L."/>
            <person name="Teles M."/>
            <person name="MacKenzie S."/>
            <person name="Amaro C."/>
        </authorList>
    </citation>
    <scope>NUCLEOTIDE SEQUENCE</scope>
</reference>
<accession>A0A0E9QHP9</accession>
<protein>
    <submittedName>
        <fullName evidence="2">Uncharacterized protein</fullName>
    </submittedName>
</protein>
<organism evidence="2">
    <name type="scientific">Anguilla anguilla</name>
    <name type="common">European freshwater eel</name>
    <name type="synonym">Muraena anguilla</name>
    <dbReference type="NCBI Taxonomy" id="7936"/>
    <lineage>
        <taxon>Eukaryota</taxon>
        <taxon>Metazoa</taxon>
        <taxon>Chordata</taxon>
        <taxon>Craniata</taxon>
        <taxon>Vertebrata</taxon>
        <taxon>Euteleostomi</taxon>
        <taxon>Actinopterygii</taxon>
        <taxon>Neopterygii</taxon>
        <taxon>Teleostei</taxon>
        <taxon>Anguilliformes</taxon>
        <taxon>Anguillidae</taxon>
        <taxon>Anguilla</taxon>
    </lineage>
</organism>
<dbReference type="EMBL" id="GBXM01092954">
    <property type="protein sequence ID" value="JAH15623.1"/>
    <property type="molecule type" value="Transcribed_RNA"/>
</dbReference>